<sequence>MPFAAFLNRYDPMRRWAVSEGESGWNNTTRIAENDLGDKRVLRIYETHRDADKIAFEHDVLLKLTEAELPFAVPQPIALPDGSTFATLADGTGRYAALFTYTAGNRPDGSAPAVAEATGEAVGRLSLALRALRPSAVPAYLPCYELERTHPSCPGSVIASFCEAPPLAFQDLRNPLLQIGEAMRAFQAALKTVRELPHQLVHGDINDSNLLADAYDPARIAAILDFEFCTTELRAMEPAVALAGLIGESGDLRAAAAFLEGFGRLAPLNQAEIDALPLLMRLRRLDVFVHFLGRYLSGVDGAAVLRQQTQETAAGLALLDRHEAEIRSMCAQTMTKKAGG</sequence>
<dbReference type="Gene3D" id="3.90.1200.10">
    <property type="match status" value="1"/>
</dbReference>
<dbReference type="Proteomes" id="UP001161691">
    <property type="component" value="Unassembled WGS sequence"/>
</dbReference>
<keyword evidence="4" id="KW-1185">Reference proteome</keyword>
<dbReference type="Pfam" id="PF01636">
    <property type="entry name" value="APH"/>
    <property type="match status" value="1"/>
</dbReference>
<organism evidence="3 4">
    <name type="scientific">Cohnella hashimotonis</name>
    <dbReference type="NCBI Taxonomy" id="2826895"/>
    <lineage>
        <taxon>Bacteria</taxon>
        <taxon>Bacillati</taxon>
        <taxon>Bacillota</taxon>
        <taxon>Bacilli</taxon>
        <taxon>Bacillales</taxon>
        <taxon>Paenibacillaceae</taxon>
        <taxon>Cohnella</taxon>
    </lineage>
</organism>
<dbReference type="EMBL" id="JAGRPV010000001">
    <property type="protein sequence ID" value="MDI4645735.1"/>
    <property type="molecule type" value="Genomic_DNA"/>
</dbReference>
<evidence type="ECO:0000256" key="1">
    <source>
        <dbReference type="ARBA" id="ARBA00038240"/>
    </source>
</evidence>
<dbReference type="InterPro" id="IPR050249">
    <property type="entry name" value="Pseudomonas-type_ThrB"/>
</dbReference>
<proteinExistence type="inferred from homology"/>
<dbReference type="PANTHER" id="PTHR21064">
    <property type="entry name" value="AMINOGLYCOSIDE PHOSPHOTRANSFERASE DOMAIN-CONTAINING PROTEIN-RELATED"/>
    <property type="match status" value="1"/>
</dbReference>
<dbReference type="SUPFAM" id="SSF56112">
    <property type="entry name" value="Protein kinase-like (PK-like)"/>
    <property type="match status" value="1"/>
</dbReference>
<protein>
    <submittedName>
        <fullName evidence="3">Phosphotransferase</fullName>
    </submittedName>
</protein>
<comment type="caution">
    <text evidence="3">The sequence shown here is derived from an EMBL/GenBank/DDBJ whole genome shotgun (WGS) entry which is preliminary data.</text>
</comment>
<dbReference type="RefSeq" id="WP_282908637.1">
    <property type="nucleotide sequence ID" value="NZ_JAGRPV010000001.1"/>
</dbReference>
<accession>A0ABT6TFX8</accession>
<dbReference type="PANTHER" id="PTHR21064:SF6">
    <property type="entry name" value="AMINOGLYCOSIDE PHOSPHOTRANSFERASE DOMAIN-CONTAINING PROTEIN"/>
    <property type="match status" value="1"/>
</dbReference>
<dbReference type="InterPro" id="IPR002575">
    <property type="entry name" value="Aminoglycoside_PTrfase"/>
</dbReference>
<gene>
    <name evidence="3" type="ORF">KB449_12210</name>
</gene>
<feature type="domain" description="Aminoglycoside phosphotransferase" evidence="2">
    <location>
        <begin position="22"/>
        <end position="263"/>
    </location>
</feature>
<reference evidence="3" key="1">
    <citation type="submission" date="2023-04" db="EMBL/GenBank/DDBJ databases">
        <title>Comparative genomic analysis of Cohnella hashimotonis sp. nov., isolated from the International Space Station.</title>
        <authorList>
            <person name="Venkateswaran K."/>
            <person name="Simpson A."/>
        </authorList>
    </citation>
    <scope>NUCLEOTIDE SEQUENCE</scope>
    <source>
        <strain evidence="3">F6_2S_P_1</strain>
    </source>
</reference>
<evidence type="ECO:0000313" key="3">
    <source>
        <dbReference type="EMBL" id="MDI4645735.1"/>
    </source>
</evidence>
<evidence type="ECO:0000259" key="2">
    <source>
        <dbReference type="Pfam" id="PF01636"/>
    </source>
</evidence>
<dbReference type="Gene3D" id="3.30.200.20">
    <property type="entry name" value="Phosphorylase Kinase, domain 1"/>
    <property type="match status" value="1"/>
</dbReference>
<dbReference type="InterPro" id="IPR011009">
    <property type="entry name" value="Kinase-like_dom_sf"/>
</dbReference>
<evidence type="ECO:0000313" key="4">
    <source>
        <dbReference type="Proteomes" id="UP001161691"/>
    </source>
</evidence>
<name>A0ABT6TFX8_9BACL</name>
<comment type="similarity">
    <text evidence="1">Belongs to the pseudomonas-type ThrB family.</text>
</comment>